<gene>
    <name evidence="3" type="ORF">QBC47DRAFT_168957</name>
</gene>
<reference evidence="3" key="1">
    <citation type="submission" date="2023-06" db="EMBL/GenBank/DDBJ databases">
        <title>Genome-scale phylogeny and comparative genomics of the fungal order Sordariales.</title>
        <authorList>
            <consortium name="Lawrence Berkeley National Laboratory"/>
            <person name="Hensen N."/>
            <person name="Bonometti L."/>
            <person name="Westerberg I."/>
            <person name="Brannstrom I.O."/>
            <person name="Guillou S."/>
            <person name="Cros-Aarteil S."/>
            <person name="Calhoun S."/>
            <person name="Haridas S."/>
            <person name="Kuo A."/>
            <person name="Mondo S."/>
            <person name="Pangilinan J."/>
            <person name="Riley R."/>
            <person name="Labutti K."/>
            <person name="Andreopoulos B."/>
            <person name="Lipzen A."/>
            <person name="Chen C."/>
            <person name="Yanf M."/>
            <person name="Daum C."/>
            <person name="Ng V."/>
            <person name="Clum A."/>
            <person name="Steindorff A."/>
            <person name="Ohm R."/>
            <person name="Martin F."/>
            <person name="Silar P."/>
            <person name="Natvig D."/>
            <person name="Lalanne C."/>
            <person name="Gautier V."/>
            <person name="Ament-Velasquez S.L."/>
            <person name="Kruys A."/>
            <person name="Hutchinson M.I."/>
            <person name="Powell A.J."/>
            <person name="Barry K."/>
            <person name="Miller A.N."/>
            <person name="Grigoriev I.V."/>
            <person name="Debuchy R."/>
            <person name="Gladieux P."/>
            <person name="Thoren M.H."/>
            <person name="Johannesson H."/>
        </authorList>
    </citation>
    <scope>NUCLEOTIDE SEQUENCE</scope>
    <source>
        <strain evidence="3">PSN4</strain>
    </source>
</reference>
<accession>A0AAJ0BEG7</accession>
<name>A0AAJ0BEG7_9PEZI</name>
<organism evidence="3 4">
    <name type="scientific">Echria macrotheca</name>
    <dbReference type="NCBI Taxonomy" id="438768"/>
    <lineage>
        <taxon>Eukaryota</taxon>
        <taxon>Fungi</taxon>
        <taxon>Dikarya</taxon>
        <taxon>Ascomycota</taxon>
        <taxon>Pezizomycotina</taxon>
        <taxon>Sordariomycetes</taxon>
        <taxon>Sordariomycetidae</taxon>
        <taxon>Sordariales</taxon>
        <taxon>Schizotheciaceae</taxon>
        <taxon>Echria</taxon>
    </lineage>
</organism>
<feature type="compositionally biased region" description="Low complexity" evidence="1">
    <location>
        <begin position="69"/>
        <end position="87"/>
    </location>
</feature>
<evidence type="ECO:0000313" key="3">
    <source>
        <dbReference type="EMBL" id="KAK1756744.1"/>
    </source>
</evidence>
<keyword evidence="4" id="KW-1185">Reference proteome</keyword>
<protein>
    <submittedName>
        <fullName evidence="3">Uncharacterized protein</fullName>
    </submittedName>
</protein>
<feature type="signal peptide" evidence="2">
    <location>
        <begin position="1"/>
        <end position="19"/>
    </location>
</feature>
<sequence length="170" mass="18464">MKLHWVSTWFLGNLGPTSQLPLVPPPCHPKDAVDVSASIHVSPVHNHHHHSGSSPFGTHHTISRECRRSNGQSMSASPSSSLPSRVPRPAYHRVGRPPGRTPDPRTSGLTDIAVDDNAALGHMAQALKLATFSDDQPHHLSMSPSVLERHIATCFGTRDFEAHHLANPFA</sequence>
<feature type="chain" id="PRO_5042508089" evidence="2">
    <location>
        <begin position="20"/>
        <end position="170"/>
    </location>
</feature>
<dbReference type="EMBL" id="MU839831">
    <property type="protein sequence ID" value="KAK1756744.1"/>
    <property type="molecule type" value="Genomic_DNA"/>
</dbReference>
<keyword evidence="2" id="KW-0732">Signal</keyword>
<evidence type="ECO:0000256" key="1">
    <source>
        <dbReference type="SAM" id="MobiDB-lite"/>
    </source>
</evidence>
<comment type="caution">
    <text evidence="3">The sequence shown here is derived from an EMBL/GenBank/DDBJ whole genome shotgun (WGS) entry which is preliminary data.</text>
</comment>
<proteinExistence type="predicted"/>
<dbReference type="AlphaFoldDB" id="A0AAJ0BEG7"/>
<evidence type="ECO:0000256" key="2">
    <source>
        <dbReference type="SAM" id="SignalP"/>
    </source>
</evidence>
<dbReference type="Proteomes" id="UP001239445">
    <property type="component" value="Unassembled WGS sequence"/>
</dbReference>
<evidence type="ECO:0000313" key="4">
    <source>
        <dbReference type="Proteomes" id="UP001239445"/>
    </source>
</evidence>
<feature type="region of interest" description="Disordered" evidence="1">
    <location>
        <begin position="66"/>
        <end position="109"/>
    </location>
</feature>